<reference evidence="1 2" key="1">
    <citation type="journal article" date="2016" name="Antonie Van Leeuwenhoek">
        <title>Photobacterium sanguinicancri sp. nov. isolated from marine animals.</title>
        <authorList>
            <person name="Gomez-Gil B."/>
            <person name="Roque A."/>
            <person name="Rotllant G."/>
            <person name="Romalde J.L."/>
            <person name="Doce A."/>
            <person name="Eggermont M."/>
            <person name="Defoirdt T."/>
        </authorList>
    </citation>
    <scope>NUCLEOTIDE SEQUENCE [LARGE SCALE GENOMIC DNA]</scope>
    <source>
        <strain evidence="1 2">CAIM 1827</strain>
    </source>
</reference>
<evidence type="ECO:0000313" key="1">
    <source>
        <dbReference type="EMBL" id="OZS41609.1"/>
    </source>
</evidence>
<dbReference type="Proteomes" id="UP000215999">
    <property type="component" value="Unassembled WGS sequence"/>
</dbReference>
<sequence>MPRRYILGLAFVLHKDVQLKKRLPPWFEADLDISPTQFEKQVTLWLSSLNHEVKDITVEHDKKI</sequence>
<name>A0ABX4FRS7_9GAMM</name>
<evidence type="ECO:0000313" key="2">
    <source>
        <dbReference type="Proteomes" id="UP000215999"/>
    </source>
</evidence>
<accession>A0ABX4FRS7</accession>
<comment type="caution">
    <text evidence="1">The sequence shown here is derived from an EMBL/GenBank/DDBJ whole genome shotgun (WGS) entry which is preliminary data.</text>
</comment>
<proteinExistence type="predicted"/>
<keyword evidence="2" id="KW-1185">Reference proteome</keyword>
<protein>
    <submittedName>
        <fullName evidence="1">Uncharacterized protein</fullName>
    </submittedName>
</protein>
<gene>
    <name evidence="1" type="ORF">ASV53_22840</name>
</gene>
<organism evidence="1 2">
    <name type="scientific">Photobacterium sanguinicancri</name>
    <dbReference type="NCBI Taxonomy" id="875932"/>
    <lineage>
        <taxon>Bacteria</taxon>
        <taxon>Pseudomonadati</taxon>
        <taxon>Pseudomonadota</taxon>
        <taxon>Gammaproteobacteria</taxon>
        <taxon>Vibrionales</taxon>
        <taxon>Vibrionaceae</taxon>
        <taxon>Photobacterium</taxon>
    </lineage>
</organism>
<dbReference type="EMBL" id="NOIF01000269">
    <property type="protein sequence ID" value="OZS41609.1"/>
    <property type="molecule type" value="Genomic_DNA"/>
</dbReference>
<feature type="non-terminal residue" evidence="1">
    <location>
        <position position="64"/>
    </location>
</feature>